<name>A0ABV7STF9_9SPHN</name>
<evidence type="ECO:0000313" key="1">
    <source>
        <dbReference type="EMBL" id="MFC3580217.1"/>
    </source>
</evidence>
<dbReference type="InterPro" id="IPR008949">
    <property type="entry name" value="Isoprenoid_synthase_dom_sf"/>
</dbReference>
<protein>
    <submittedName>
        <fullName evidence="1">Squalene/phytoene synthase family protein</fullName>
    </submittedName>
</protein>
<dbReference type="InterPro" id="IPR002060">
    <property type="entry name" value="Squ/phyt_synthse"/>
</dbReference>
<organism evidence="1 2">
    <name type="scientific">Sphingomonas hylomeconis</name>
    <dbReference type="NCBI Taxonomy" id="1395958"/>
    <lineage>
        <taxon>Bacteria</taxon>
        <taxon>Pseudomonadati</taxon>
        <taxon>Pseudomonadota</taxon>
        <taxon>Alphaproteobacteria</taxon>
        <taxon>Sphingomonadales</taxon>
        <taxon>Sphingomonadaceae</taxon>
        <taxon>Sphingomonas</taxon>
    </lineage>
</organism>
<keyword evidence="2" id="KW-1185">Reference proteome</keyword>
<dbReference type="RefSeq" id="WP_261295437.1">
    <property type="nucleotide sequence ID" value="NZ_JANQBK010000015.1"/>
</dbReference>
<evidence type="ECO:0000313" key="2">
    <source>
        <dbReference type="Proteomes" id="UP001595713"/>
    </source>
</evidence>
<dbReference type="Proteomes" id="UP001595713">
    <property type="component" value="Unassembled WGS sequence"/>
</dbReference>
<comment type="caution">
    <text evidence="1">The sequence shown here is derived from an EMBL/GenBank/DDBJ whole genome shotgun (WGS) entry which is preliminary data.</text>
</comment>
<sequence length="232" mass="24061">MVNAPIGIGARGAAADPERALALSYARADVRAGVAALFALDDLLGRILRTTREPMIGQMRLTWWHEALGKLDAEDAPAEPVLQALARHVLPRGVSGTRLAGMIDAWEVLLDGEAPDAGVLDAFAQRGVILFGAAGTVLGAVPGDPVAPAGRGWALADLARHVSDAAVAARARGLAAAPLEAATAVRWSRGARTLGALAHLARLDLAAPAGAPIRPAAPARVWRLLRHRLTGR</sequence>
<dbReference type="SUPFAM" id="SSF48576">
    <property type="entry name" value="Terpenoid synthases"/>
    <property type="match status" value="1"/>
</dbReference>
<proteinExistence type="predicted"/>
<reference evidence="2" key="1">
    <citation type="journal article" date="2019" name="Int. J. Syst. Evol. Microbiol.">
        <title>The Global Catalogue of Microorganisms (GCM) 10K type strain sequencing project: providing services to taxonomists for standard genome sequencing and annotation.</title>
        <authorList>
            <consortium name="The Broad Institute Genomics Platform"/>
            <consortium name="The Broad Institute Genome Sequencing Center for Infectious Disease"/>
            <person name="Wu L."/>
            <person name="Ma J."/>
        </authorList>
    </citation>
    <scope>NUCLEOTIDE SEQUENCE [LARGE SCALE GENOMIC DNA]</scope>
    <source>
        <strain evidence="2">KCTC 42739</strain>
    </source>
</reference>
<gene>
    <name evidence="1" type="ORF">ACFONA_08570</name>
</gene>
<dbReference type="EMBL" id="JBHRXP010000003">
    <property type="protein sequence ID" value="MFC3580217.1"/>
    <property type="molecule type" value="Genomic_DNA"/>
</dbReference>
<dbReference type="Pfam" id="PF00494">
    <property type="entry name" value="SQS_PSY"/>
    <property type="match status" value="1"/>
</dbReference>
<accession>A0ABV7STF9</accession>